<comment type="similarity">
    <text evidence="1">Belongs to the virb1 family.</text>
</comment>
<organism evidence="3 4">
    <name type="scientific">Loktanella gaetbuli</name>
    <dbReference type="NCBI Taxonomy" id="2881335"/>
    <lineage>
        <taxon>Bacteria</taxon>
        <taxon>Pseudomonadati</taxon>
        <taxon>Pseudomonadota</taxon>
        <taxon>Alphaproteobacteria</taxon>
        <taxon>Rhodobacterales</taxon>
        <taxon>Roseobacteraceae</taxon>
        <taxon>Loktanella</taxon>
    </lineage>
</organism>
<protein>
    <submittedName>
        <fullName evidence="3">Transglycosylase SLT domain-containing protein</fullName>
    </submittedName>
</protein>
<evidence type="ECO:0000256" key="1">
    <source>
        <dbReference type="ARBA" id="ARBA00009387"/>
    </source>
</evidence>
<feature type="domain" description="Transglycosylase SLT" evidence="2">
    <location>
        <begin position="148"/>
        <end position="220"/>
    </location>
</feature>
<proteinExistence type="inferred from homology"/>
<dbReference type="RefSeq" id="WP_226746790.1">
    <property type="nucleotide sequence ID" value="NZ_JAJATZ010000001.1"/>
</dbReference>
<evidence type="ECO:0000313" key="4">
    <source>
        <dbReference type="Proteomes" id="UP001138961"/>
    </source>
</evidence>
<dbReference type="InterPro" id="IPR008258">
    <property type="entry name" value="Transglycosylase_SLT_dom_1"/>
</dbReference>
<dbReference type="InterPro" id="IPR023346">
    <property type="entry name" value="Lysozyme-like_dom_sf"/>
</dbReference>
<dbReference type="EMBL" id="JAJATZ010000001">
    <property type="protein sequence ID" value="MCB5197658.1"/>
    <property type="molecule type" value="Genomic_DNA"/>
</dbReference>
<evidence type="ECO:0000259" key="2">
    <source>
        <dbReference type="Pfam" id="PF01464"/>
    </source>
</evidence>
<comment type="caution">
    <text evidence="3">The sequence shown here is derived from an EMBL/GenBank/DDBJ whole genome shotgun (WGS) entry which is preliminary data.</text>
</comment>
<accession>A0ABS8BPK5</accession>
<dbReference type="Proteomes" id="UP001138961">
    <property type="component" value="Unassembled WGS sequence"/>
</dbReference>
<dbReference type="SUPFAM" id="SSF53955">
    <property type="entry name" value="Lysozyme-like"/>
    <property type="match status" value="1"/>
</dbReference>
<keyword evidence="4" id="KW-1185">Reference proteome</keyword>
<dbReference type="Pfam" id="PF01464">
    <property type="entry name" value="SLT"/>
    <property type="match status" value="1"/>
</dbReference>
<name>A0ABS8BPK5_9RHOB</name>
<evidence type="ECO:0000313" key="3">
    <source>
        <dbReference type="EMBL" id="MCB5197658.1"/>
    </source>
</evidence>
<gene>
    <name evidence="3" type="ORF">LGQ03_00240</name>
</gene>
<dbReference type="Gene3D" id="1.10.530.10">
    <property type="match status" value="1"/>
</dbReference>
<reference evidence="3" key="1">
    <citation type="submission" date="2021-10" db="EMBL/GenBank/DDBJ databases">
        <title>Loktanella gaetbuli sp. nov., isolated from a tidal flat.</title>
        <authorList>
            <person name="Park S."/>
            <person name="Yoon J.-H."/>
        </authorList>
    </citation>
    <scope>NUCLEOTIDE SEQUENCE</scope>
    <source>
        <strain evidence="3">TSTF-M6</strain>
    </source>
</reference>
<sequence>MLRGVFITAGLLAGVVGGDARAATEAAVLAARNATVAPITSEVRPFGREDAAAQRQAALLTALQSVRPLARPVHMIRYPVNVIAGAPPLRPAIRPNFIPDTRWGSTNTARMWTRATMAAVATHGLDTQVPRDIAAWCPAYAQNSPTLRRAFWVGMMSALTKYESTHNPNAVGGGGLWYGLLQILPATARGYGCRATTGAALKDPIANLACAARIMGHTVARDRAVAVQDGRWRGVAADWGPMSNRAKIAEMSAWTRKQDYCVVQTRPRPMLRPESRVVENAGAPRPVLRDLSPTISTMDTVTSAAD</sequence>